<keyword evidence="1" id="KW-0472">Membrane</keyword>
<feature type="transmembrane region" description="Helical" evidence="1">
    <location>
        <begin position="301"/>
        <end position="326"/>
    </location>
</feature>
<comment type="caution">
    <text evidence="2">The sequence shown here is derived from an EMBL/GenBank/DDBJ whole genome shotgun (WGS) entry which is preliminary data.</text>
</comment>
<dbReference type="EMBL" id="JRLX01000016">
    <property type="protein sequence ID" value="KGO85848.1"/>
    <property type="molecule type" value="Genomic_DNA"/>
</dbReference>
<evidence type="ECO:0000256" key="1">
    <source>
        <dbReference type="SAM" id="Phobius"/>
    </source>
</evidence>
<dbReference type="RefSeq" id="WP_026300195.1">
    <property type="nucleotide sequence ID" value="NZ_JRLX01000016.1"/>
</dbReference>
<feature type="transmembrane region" description="Helical" evidence="1">
    <location>
        <begin position="347"/>
        <end position="371"/>
    </location>
</feature>
<feature type="transmembrane region" description="Helical" evidence="1">
    <location>
        <begin position="27"/>
        <end position="51"/>
    </location>
</feature>
<name>A0A0A2M301_9FLAO</name>
<feature type="transmembrane region" description="Helical" evidence="1">
    <location>
        <begin position="109"/>
        <end position="131"/>
    </location>
</feature>
<gene>
    <name evidence="2" type="ORF">Q765_14590</name>
</gene>
<dbReference type="Proteomes" id="UP000030152">
    <property type="component" value="Unassembled WGS sequence"/>
</dbReference>
<keyword evidence="1" id="KW-1133">Transmembrane helix</keyword>
<dbReference type="Pfam" id="PF18940">
    <property type="entry name" value="DUF5687"/>
    <property type="match status" value="1"/>
</dbReference>
<feature type="transmembrane region" description="Helical" evidence="1">
    <location>
        <begin position="137"/>
        <end position="155"/>
    </location>
</feature>
<feature type="transmembrane region" description="Helical" evidence="1">
    <location>
        <begin position="167"/>
        <end position="184"/>
    </location>
</feature>
<dbReference type="eggNOG" id="ENOG502Z8FC">
    <property type="taxonomic scope" value="Bacteria"/>
</dbReference>
<proteinExistence type="predicted"/>
<protein>
    <submittedName>
        <fullName evidence="2">Uncharacterized protein</fullName>
    </submittedName>
</protein>
<dbReference type="AlphaFoldDB" id="A0A0A2M301"/>
<organism evidence="2 3">
    <name type="scientific">Flavobacterium rivuli WB 3.3-2 = DSM 21788</name>
    <dbReference type="NCBI Taxonomy" id="1121895"/>
    <lineage>
        <taxon>Bacteria</taxon>
        <taxon>Pseudomonadati</taxon>
        <taxon>Bacteroidota</taxon>
        <taxon>Flavobacteriia</taxon>
        <taxon>Flavobacteriales</taxon>
        <taxon>Flavobacteriaceae</taxon>
        <taxon>Flavobacterium</taxon>
    </lineage>
</organism>
<evidence type="ECO:0000313" key="3">
    <source>
        <dbReference type="Proteomes" id="UP000030152"/>
    </source>
</evidence>
<keyword evidence="1" id="KW-0812">Transmembrane</keyword>
<dbReference type="STRING" id="1121895.GCA_000378485_03796"/>
<feature type="transmembrane region" description="Helical" evidence="1">
    <location>
        <begin position="445"/>
        <end position="463"/>
    </location>
</feature>
<feature type="transmembrane region" description="Helical" evidence="1">
    <location>
        <begin position="66"/>
        <end position="88"/>
    </location>
</feature>
<feature type="transmembrane region" description="Helical" evidence="1">
    <location>
        <begin position="420"/>
        <end position="439"/>
    </location>
</feature>
<accession>A0A0A2M301</accession>
<feature type="transmembrane region" description="Helical" evidence="1">
    <location>
        <begin position="275"/>
        <end position="295"/>
    </location>
</feature>
<sequence>MFSKFLRLEWKSFTRSASFTGNMILKIFMIIGKINLAILFAMGGVGMFFIFRDEKMNPIQTVNRFLIYYFLADVTIRIIFQSIPVINIRPLLPMPINRGTIISFIMGKTFVSIFTLLPAFLFIPFALLLIFKGDYPALNVILWMVSLWAIVYINNLINLLLDGKDNLFIIFIAVIAGLGSLHYYNLFDVTQYTGPVFDSFYNTPYMFLLPVIVLAAVWKYTFTYFTKAMYLDTGLKGKHTEAVTQNLTWLNRFGLMGTFLKNDIKLIWRNKRPRTTVFQGVFFYAYGILLLSGVVEQYNNPYWKILGALSITNGFMFTFGQLVPSWDSAYYPLMMSQNIKYREYISAKWWLIVIATAVTTLLATVCLFFGVEAYLMVLAAAIYNMGVNSHLALLSGAFIKTPIDLTTTQQAFGGKKAFNIKAILLVLPKLILPFLVFMYGDKLLGKGAGIALVAALGILGFAFRNIVFKAIEKVYLSEKYSTIDAYKQKN</sequence>
<keyword evidence="3" id="KW-1185">Reference proteome</keyword>
<feature type="transmembrane region" description="Helical" evidence="1">
    <location>
        <begin position="377"/>
        <end position="399"/>
    </location>
</feature>
<dbReference type="OrthoDB" id="1014144at2"/>
<evidence type="ECO:0000313" key="2">
    <source>
        <dbReference type="EMBL" id="KGO85848.1"/>
    </source>
</evidence>
<dbReference type="InterPro" id="IPR043742">
    <property type="entry name" value="DUF5687"/>
</dbReference>
<feature type="transmembrane region" description="Helical" evidence="1">
    <location>
        <begin position="204"/>
        <end position="222"/>
    </location>
</feature>
<reference evidence="2 3" key="1">
    <citation type="submission" date="2013-09" db="EMBL/GenBank/DDBJ databases">
        <authorList>
            <person name="Zeng Z."/>
            <person name="Chen C."/>
        </authorList>
    </citation>
    <scope>NUCLEOTIDE SEQUENCE [LARGE SCALE GENOMIC DNA]</scope>
    <source>
        <strain evidence="2 3">WB 3.3-2</strain>
    </source>
</reference>